<reference evidence="4 6" key="2">
    <citation type="submission" date="2018-07" db="EMBL/GenBank/DDBJ databases">
        <title>Draft Genome Assemblies for Five Robust Yarrowia lipolytica Strains Exhibiting High Lipid Production and Pentose Sugar Utilization and Sugar Alcohol Secretion from Undetoxified Lignocellulosic Biomass Hydrolysates.</title>
        <authorList>
            <consortium name="DOE Joint Genome Institute"/>
            <person name="Walker C."/>
            <person name="Ryu S."/>
            <person name="Na H."/>
            <person name="Zane M."/>
            <person name="LaButti K."/>
            <person name="Lipzen A."/>
            <person name="Haridas S."/>
            <person name="Barry K."/>
            <person name="Grigoriev I.V."/>
            <person name="Quarterman J."/>
            <person name="Slininger P."/>
            <person name="Dien B."/>
            <person name="Trinh C.T."/>
        </authorList>
    </citation>
    <scope>NUCLEOTIDE SEQUENCE [LARGE SCALE GENOMIC DNA]</scope>
    <source>
        <strain evidence="4 6">YB392</strain>
    </source>
</reference>
<dbReference type="InterPro" id="IPR050300">
    <property type="entry name" value="GDXG_lipolytic_enzyme"/>
</dbReference>
<evidence type="ECO:0000313" key="5">
    <source>
        <dbReference type="Proteomes" id="UP000182444"/>
    </source>
</evidence>
<dbReference type="Proteomes" id="UP000182444">
    <property type="component" value="Chromosome 1C"/>
</dbReference>
<dbReference type="OrthoDB" id="420264at2759"/>
<keyword evidence="1 4" id="KW-0378">Hydrolase</keyword>
<sequence length="294" mass="32706">MPAIFPDNGSMVSDDMSSYSRDVLSLMVPRTRRPPAVTLPYIPSPNPFHTLDLYLPESGLCPTTKWLIFIHGGYWRDASQSKDVGASILTRLPPHWAGASIDYRLSPEVEHPDHLHDVTAAVQFLRNAYGIKTAVILAHGAGACMAFQYVAARLSLGETWVKHIVGSGGVYDLLDVSQSSPCYKSYILDAYGADAENWDDSSPARLEWDALYGPDVADLKFTLVHSKHDTLVPLRQVLQFEDTLTKAGFTATLRLVDIHDHDAVLETSDLINVVLAICEEMDHKEEQQYLRLLE</sequence>
<dbReference type="SUPFAM" id="SSF53474">
    <property type="entry name" value="alpha/beta-Hydrolases"/>
    <property type="match status" value="1"/>
</dbReference>
<dbReference type="PANTHER" id="PTHR48081:SF33">
    <property type="entry name" value="KYNURENINE FORMAMIDASE"/>
    <property type="match status" value="1"/>
</dbReference>
<evidence type="ECO:0000313" key="4">
    <source>
        <dbReference type="EMBL" id="RDW23904.1"/>
    </source>
</evidence>
<reference evidence="3 5" key="1">
    <citation type="journal article" date="2016" name="PLoS ONE">
        <title>Sequence Assembly of Yarrowia lipolytica Strain W29/CLIB89 Shows Transposable Element Diversity.</title>
        <authorList>
            <person name="Magnan C."/>
            <person name="Yu J."/>
            <person name="Chang I."/>
            <person name="Jahn E."/>
            <person name="Kanomata Y."/>
            <person name="Wu J."/>
            <person name="Zeller M."/>
            <person name="Oakes M."/>
            <person name="Baldi P."/>
            <person name="Sandmeyer S."/>
        </authorList>
    </citation>
    <scope>NUCLEOTIDE SEQUENCE [LARGE SCALE GENOMIC DNA]</scope>
    <source>
        <strain evidence="3">CLIB89</strain>
        <strain evidence="5">CLIB89(W29)</strain>
    </source>
</reference>
<dbReference type="PANTHER" id="PTHR48081">
    <property type="entry name" value="AB HYDROLASE SUPERFAMILY PROTEIN C4A8.06C"/>
    <property type="match status" value="1"/>
</dbReference>
<dbReference type="AlphaFoldDB" id="A0A1D8N9X6"/>
<dbReference type="EMBL" id="KZ859059">
    <property type="protein sequence ID" value="RDW23904.1"/>
    <property type="molecule type" value="Genomic_DNA"/>
</dbReference>
<evidence type="ECO:0000259" key="2">
    <source>
        <dbReference type="Pfam" id="PF20434"/>
    </source>
</evidence>
<name>A0A1D8N9X6_YARLL</name>
<dbReference type="Pfam" id="PF20434">
    <property type="entry name" value="BD-FAE"/>
    <property type="match status" value="1"/>
</dbReference>
<evidence type="ECO:0000256" key="1">
    <source>
        <dbReference type="ARBA" id="ARBA00022801"/>
    </source>
</evidence>
<evidence type="ECO:0000313" key="3">
    <source>
        <dbReference type="EMBL" id="AOW02442.1"/>
    </source>
</evidence>
<dbReference type="GO" id="GO:0016787">
    <property type="term" value="F:hydrolase activity"/>
    <property type="evidence" value="ECO:0007669"/>
    <property type="project" value="UniProtKB-KW"/>
</dbReference>
<protein>
    <submittedName>
        <fullName evidence="4">Alpha/Beta hydrolase protein</fullName>
    </submittedName>
</protein>
<evidence type="ECO:0000313" key="6">
    <source>
        <dbReference type="Proteomes" id="UP000256601"/>
    </source>
</evidence>
<dbReference type="InterPro" id="IPR029058">
    <property type="entry name" value="AB_hydrolase_fold"/>
</dbReference>
<dbReference type="InterPro" id="IPR049492">
    <property type="entry name" value="BD-FAE-like_dom"/>
</dbReference>
<gene>
    <name evidence="4" type="ORF">B0I71DRAFT_135214</name>
    <name evidence="3" type="ORF">YALI1_C08983g</name>
</gene>
<proteinExistence type="predicted"/>
<organism evidence="3 5">
    <name type="scientific">Yarrowia lipolytica</name>
    <name type="common">Candida lipolytica</name>
    <dbReference type="NCBI Taxonomy" id="4952"/>
    <lineage>
        <taxon>Eukaryota</taxon>
        <taxon>Fungi</taxon>
        <taxon>Dikarya</taxon>
        <taxon>Ascomycota</taxon>
        <taxon>Saccharomycotina</taxon>
        <taxon>Dipodascomycetes</taxon>
        <taxon>Dipodascales</taxon>
        <taxon>Dipodascales incertae sedis</taxon>
        <taxon>Yarrowia</taxon>
    </lineage>
</organism>
<dbReference type="EMBL" id="CP017555">
    <property type="protein sequence ID" value="AOW02442.1"/>
    <property type="molecule type" value="Genomic_DNA"/>
</dbReference>
<dbReference type="VEuPathDB" id="FungiDB:YALI0_C06732g"/>
<dbReference type="KEGG" id="yli:2909220"/>
<dbReference type="Proteomes" id="UP000256601">
    <property type="component" value="Unassembled WGS sequence"/>
</dbReference>
<feature type="domain" description="BD-FAE-like" evidence="2">
    <location>
        <begin position="51"/>
        <end position="243"/>
    </location>
</feature>
<dbReference type="VEuPathDB" id="FungiDB:YALI1_C08983g"/>
<dbReference type="eggNOG" id="ENOG502SAGV">
    <property type="taxonomic scope" value="Eukaryota"/>
</dbReference>
<dbReference type="Gene3D" id="3.40.50.1820">
    <property type="entry name" value="alpha/beta hydrolase"/>
    <property type="match status" value="1"/>
</dbReference>
<accession>A0A1D8N9X6</accession>